<dbReference type="PANTHER" id="PTHR45669:SF14">
    <property type="entry name" value="EMB|CAB81925.1-RELATED"/>
    <property type="match status" value="1"/>
</dbReference>
<gene>
    <name evidence="2" type="ORF">ILEXP_LOCUS57580</name>
</gene>
<dbReference type="CDD" id="cd03031">
    <property type="entry name" value="GRX_GRX_like"/>
    <property type="match status" value="1"/>
</dbReference>
<dbReference type="PANTHER" id="PTHR45669">
    <property type="entry name" value="GLUTAREDOXIN DOMAIN-CONTAINING CYSTEINE-RICH PROTEIN CG12206-RELATED"/>
    <property type="match status" value="1"/>
</dbReference>
<dbReference type="InterPro" id="IPR036249">
    <property type="entry name" value="Thioredoxin-like_sf"/>
</dbReference>
<dbReference type="Proteomes" id="UP001642360">
    <property type="component" value="Unassembled WGS sequence"/>
</dbReference>
<dbReference type="Gene3D" id="3.40.30.10">
    <property type="entry name" value="Glutaredoxin"/>
    <property type="match status" value="1"/>
</dbReference>
<dbReference type="InterPro" id="IPR002109">
    <property type="entry name" value="Glutaredoxin"/>
</dbReference>
<sequence>MKRVREKLLKKVKSISTLASFKHGLIFQEYLTHENFQIPPVHLEQEQKSNSLPELVPGDFRVPEHLNDVKDEELDSFYHGGNQGNFKTPLQSRDMAAGKYKKEITVTLEYGSDTVVCTSELSDQVQKVFAESQSCDFNLDPLMEIDKLACLEPVIKEHGGDYEENDSEEHPLLLDFEEKCPPGGSESVILYTTSMRGIRKTFEDCNTIRFLLESFRVLYSERDVSMHLEYREELWKILGGRVVPPRLFIKGRHIGGAHEVVALHEQGKLRQFLQGIPVNPSNGPCSGCAGLRFVLCFNCNGSRKVINEGEGSESPFRCPKCNENGLVICNVCC</sequence>
<evidence type="ECO:0000259" key="1">
    <source>
        <dbReference type="Pfam" id="PF00462"/>
    </source>
</evidence>
<dbReference type="Pfam" id="PF00462">
    <property type="entry name" value="Glutaredoxin"/>
    <property type="match status" value="1"/>
</dbReference>
<dbReference type="PROSITE" id="PS51354">
    <property type="entry name" value="GLUTAREDOXIN_2"/>
    <property type="match status" value="1"/>
</dbReference>
<evidence type="ECO:0000313" key="2">
    <source>
        <dbReference type="EMBL" id="CAK9187071.1"/>
    </source>
</evidence>
<dbReference type="SUPFAM" id="SSF52833">
    <property type="entry name" value="Thioredoxin-like"/>
    <property type="match status" value="1"/>
</dbReference>
<protein>
    <recommendedName>
        <fullName evidence="1">Glutaredoxin domain-containing protein</fullName>
    </recommendedName>
</protein>
<dbReference type="Pfam" id="PF23733">
    <property type="entry name" value="GRXCR1-2_C"/>
    <property type="match status" value="1"/>
</dbReference>
<name>A0ABC8V158_9AQUA</name>
<dbReference type="AlphaFoldDB" id="A0ABC8V158"/>
<reference evidence="2 3" key="1">
    <citation type="submission" date="2024-02" db="EMBL/GenBank/DDBJ databases">
        <authorList>
            <person name="Vignale AGUSTIN F."/>
            <person name="Sosa J E."/>
            <person name="Modenutti C."/>
        </authorList>
    </citation>
    <scope>NUCLEOTIDE SEQUENCE [LARGE SCALE GENOMIC DNA]</scope>
</reference>
<accession>A0ABC8V158</accession>
<dbReference type="EMBL" id="CAUOFW020009802">
    <property type="protein sequence ID" value="CAK9187071.1"/>
    <property type="molecule type" value="Genomic_DNA"/>
</dbReference>
<proteinExistence type="predicted"/>
<keyword evidence="3" id="KW-1185">Reference proteome</keyword>
<comment type="caution">
    <text evidence="2">The sequence shown here is derived from an EMBL/GenBank/DDBJ whole genome shotgun (WGS) entry which is preliminary data.</text>
</comment>
<feature type="domain" description="Glutaredoxin" evidence="1">
    <location>
        <begin position="188"/>
        <end position="254"/>
    </location>
</feature>
<organism evidence="2 3">
    <name type="scientific">Ilex paraguariensis</name>
    <name type="common">yerba mate</name>
    <dbReference type="NCBI Taxonomy" id="185542"/>
    <lineage>
        <taxon>Eukaryota</taxon>
        <taxon>Viridiplantae</taxon>
        <taxon>Streptophyta</taxon>
        <taxon>Embryophyta</taxon>
        <taxon>Tracheophyta</taxon>
        <taxon>Spermatophyta</taxon>
        <taxon>Magnoliopsida</taxon>
        <taxon>eudicotyledons</taxon>
        <taxon>Gunneridae</taxon>
        <taxon>Pentapetalae</taxon>
        <taxon>asterids</taxon>
        <taxon>campanulids</taxon>
        <taxon>Aquifoliales</taxon>
        <taxon>Aquifoliaceae</taxon>
        <taxon>Ilex</taxon>
    </lineage>
</organism>
<evidence type="ECO:0000313" key="3">
    <source>
        <dbReference type="Proteomes" id="UP001642360"/>
    </source>
</evidence>